<organism evidence="3 4">
    <name type="scientific">Triparma verrucosa</name>
    <dbReference type="NCBI Taxonomy" id="1606542"/>
    <lineage>
        <taxon>Eukaryota</taxon>
        <taxon>Sar</taxon>
        <taxon>Stramenopiles</taxon>
        <taxon>Ochrophyta</taxon>
        <taxon>Bolidophyceae</taxon>
        <taxon>Parmales</taxon>
        <taxon>Triparmaceae</taxon>
        <taxon>Triparma</taxon>
    </lineage>
</organism>
<evidence type="ECO:0000256" key="2">
    <source>
        <dbReference type="SAM" id="Phobius"/>
    </source>
</evidence>
<evidence type="ECO:0008006" key="5">
    <source>
        <dbReference type="Google" id="ProtNLM"/>
    </source>
</evidence>
<comment type="caution">
    <text evidence="3">The sequence shown here is derived from an EMBL/GenBank/DDBJ whole genome shotgun (WGS) entry which is preliminary data.</text>
</comment>
<feature type="transmembrane region" description="Helical" evidence="2">
    <location>
        <begin position="141"/>
        <end position="162"/>
    </location>
</feature>
<evidence type="ECO:0000313" key="4">
    <source>
        <dbReference type="Proteomes" id="UP001165160"/>
    </source>
</evidence>
<feature type="transmembrane region" description="Helical" evidence="2">
    <location>
        <begin position="236"/>
        <end position="259"/>
    </location>
</feature>
<reference evidence="4" key="1">
    <citation type="journal article" date="2023" name="Commun. Biol.">
        <title>Genome analysis of Parmales, the sister group of diatoms, reveals the evolutionary specialization of diatoms from phago-mixotrophs to photoautotrophs.</title>
        <authorList>
            <person name="Ban H."/>
            <person name="Sato S."/>
            <person name="Yoshikawa S."/>
            <person name="Yamada K."/>
            <person name="Nakamura Y."/>
            <person name="Ichinomiya M."/>
            <person name="Sato N."/>
            <person name="Blanc-Mathieu R."/>
            <person name="Endo H."/>
            <person name="Kuwata A."/>
            <person name="Ogata H."/>
        </authorList>
    </citation>
    <scope>NUCLEOTIDE SEQUENCE [LARGE SCALE GENOMIC DNA]</scope>
    <source>
        <strain evidence="4">NIES 3699</strain>
    </source>
</reference>
<evidence type="ECO:0000313" key="3">
    <source>
        <dbReference type="EMBL" id="GMH81444.1"/>
    </source>
</evidence>
<dbReference type="Proteomes" id="UP001165160">
    <property type="component" value="Unassembled WGS sequence"/>
</dbReference>
<feature type="transmembrane region" description="Helical" evidence="2">
    <location>
        <begin position="292"/>
        <end position="312"/>
    </location>
</feature>
<dbReference type="EMBL" id="BRXX01000002">
    <property type="protein sequence ID" value="GMH81444.1"/>
    <property type="molecule type" value="Genomic_DNA"/>
</dbReference>
<proteinExistence type="predicted"/>
<keyword evidence="4" id="KW-1185">Reference proteome</keyword>
<evidence type="ECO:0000256" key="1">
    <source>
        <dbReference type="SAM" id="MobiDB-lite"/>
    </source>
</evidence>
<feature type="transmembrane region" description="Helical" evidence="2">
    <location>
        <begin position="52"/>
        <end position="74"/>
    </location>
</feature>
<sequence>MESVPNPIPHRQAQQQPSSIAEGQDANQPRGEVESSKSNTTYRICHVFYARLALFLQATAFLLALCCVFLLALAELNPYNEDITTQFNCTCKEMKETCKDEVDKKEENGMGDPEVAIFPPFGDDFDDKLAQVTIVSKPTDFFMLMLDSAEPLLLVCSIFIVLRNPRASRLGLLEWTSSFFLFAYYILTAVIHILSSGNVTSNVISNGIYTAGMLMCYALVLVPLRTRLRLFQDDELNRYTVGVLPLTALSVFASVLFVFSEASGCLLEKYFSEEAGDNLILLCENKVVSSRIFGVVLVAVLLLTRVGVVPFFPESYTANTFVRLNLKFVELISLLLGLGAYYVSIRLYGESRELFNCEYKFRWEKEKDPFGSSGKSVHGPTSFA</sequence>
<protein>
    <recommendedName>
        <fullName evidence="5">Transmembrane protein</fullName>
    </recommendedName>
</protein>
<feature type="transmembrane region" description="Helical" evidence="2">
    <location>
        <begin position="324"/>
        <end position="343"/>
    </location>
</feature>
<feature type="compositionally biased region" description="Polar residues" evidence="1">
    <location>
        <begin position="12"/>
        <end position="27"/>
    </location>
</feature>
<feature type="transmembrane region" description="Helical" evidence="2">
    <location>
        <begin position="207"/>
        <end position="224"/>
    </location>
</feature>
<accession>A0A9W7B7T7</accession>
<keyword evidence="2" id="KW-0812">Transmembrane</keyword>
<keyword evidence="2" id="KW-1133">Transmembrane helix</keyword>
<feature type="region of interest" description="Disordered" evidence="1">
    <location>
        <begin position="1"/>
        <end position="35"/>
    </location>
</feature>
<keyword evidence="2" id="KW-0472">Membrane</keyword>
<gene>
    <name evidence="3" type="ORF">TrVE_jg13911</name>
</gene>
<feature type="transmembrane region" description="Helical" evidence="2">
    <location>
        <begin position="174"/>
        <end position="195"/>
    </location>
</feature>
<name>A0A9W7B7T7_9STRA</name>
<dbReference type="AlphaFoldDB" id="A0A9W7B7T7"/>